<dbReference type="EMBL" id="ML208584">
    <property type="protein sequence ID" value="TFK62405.1"/>
    <property type="molecule type" value="Genomic_DNA"/>
</dbReference>
<keyword evidence="2" id="KW-1185">Reference proteome</keyword>
<name>A0ACD3AAG8_9AGAR</name>
<protein>
    <submittedName>
        <fullName evidence="1">Uncharacterized protein</fullName>
    </submittedName>
</protein>
<proteinExistence type="predicted"/>
<accession>A0ACD3AAG8</accession>
<reference evidence="1 2" key="1">
    <citation type="journal article" date="2019" name="Nat. Ecol. Evol.">
        <title>Megaphylogeny resolves global patterns of mushroom evolution.</title>
        <authorList>
            <person name="Varga T."/>
            <person name="Krizsan K."/>
            <person name="Foldi C."/>
            <person name="Dima B."/>
            <person name="Sanchez-Garcia M."/>
            <person name="Sanchez-Ramirez S."/>
            <person name="Szollosi G.J."/>
            <person name="Szarkandi J.G."/>
            <person name="Papp V."/>
            <person name="Albert L."/>
            <person name="Andreopoulos W."/>
            <person name="Angelini C."/>
            <person name="Antonin V."/>
            <person name="Barry K.W."/>
            <person name="Bougher N.L."/>
            <person name="Buchanan P."/>
            <person name="Buyck B."/>
            <person name="Bense V."/>
            <person name="Catcheside P."/>
            <person name="Chovatia M."/>
            <person name="Cooper J."/>
            <person name="Damon W."/>
            <person name="Desjardin D."/>
            <person name="Finy P."/>
            <person name="Geml J."/>
            <person name="Haridas S."/>
            <person name="Hughes K."/>
            <person name="Justo A."/>
            <person name="Karasinski D."/>
            <person name="Kautmanova I."/>
            <person name="Kiss B."/>
            <person name="Kocsube S."/>
            <person name="Kotiranta H."/>
            <person name="LaButti K.M."/>
            <person name="Lechner B.E."/>
            <person name="Liimatainen K."/>
            <person name="Lipzen A."/>
            <person name="Lukacs Z."/>
            <person name="Mihaltcheva S."/>
            <person name="Morgado L.N."/>
            <person name="Niskanen T."/>
            <person name="Noordeloos M.E."/>
            <person name="Ohm R.A."/>
            <person name="Ortiz-Santana B."/>
            <person name="Ovrebo C."/>
            <person name="Racz N."/>
            <person name="Riley R."/>
            <person name="Savchenko A."/>
            <person name="Shiryaev A."/>
            <person name="Soop K."/>
            <person name="Spirin V."/>
            <person name="Szebenyi C."/>
            <person name="Tomsovsky M."/>
            <person name="Tulloss R.E."/>
            <person name="Uehling J."/>
            <person name="Grigoriev I.V."/>
            <person name="Vagvolgyi C."/>
            <person name="Papp T."/>
            <person name="Martin F.M."/>
            <person name="Miettinen O."/>
            <person name="Hibbett D.S."/>
            <person name="Nagy L.G."/>
        </authorList>
    </citation>
    <scope>NUCLEOTIDE SEQUENCE [LARGE SCALE GENOMIC DNA]</scope>
    <source>
        <strain evidence="1 2">NL-1719</strain>
    </source>
</reference>
<dbReference type="Proteomes" id="UP000308600">
    <property type="component" value="Unassembled WGS sequence"/>
</dbReference>
<gene>
    <name evidence="1" type="ORF">BDN72DRAFT_392325</name>
</gene>
<organism evidence="1 2">
    <name type="scientific">Pluteus cervinus</name>
    <dbReference type="NCBI Taxonomy" id="181527"/>
    <lineage>
        <taxon>Eukaryota</taxon>
        <taxon>Fungi</taxon>
        <taxon>Dikarya</taxon>
        <taxon>Basidiomycota</taxon>
        <taxon>Agaricomycotina</taxon>
        <taxon>Agaricomycetes</taxon>
        <taxon>Agaricomycetidae</taxon>
        <taxon>Agaricales</taxon>
        <taxon>Pluteineae</taxon>
        <taxon>Pluteaceae</taxon>
        <taxon>Pluteus</taxon>
    </lineage>
</organism>
<evidence type="ECO:0000313" key="1">
    <source>
        <dbReference type="EMBL" id="TFK62405.1"/>
    </source>
</evidence>
<sequence>MSNPNLSQESTPVGGQAISDLPLEVVLHLIQASSLSHEDVLNLALTSQHFHRFLIPYLLGVFGVRGSPVERASLQLNRYSSRVGSGDCQIRTGTSNAYGVEPSCSPDSLTIVNVAFQLSTIPKLNCTLQGSHFRPIVHQINRLKETICGFSHVDEVELIFGQASYHYCVTGKKSTPDDEVKVWTDSFGGLLNTIVEKGATKLAVRGGIVLTRVYWDRLPPIILEHRSISQRISALVHDTLEQVTKGRNFNIFNRDPIRQVIVPVFPDTVQQSQITTFEITSPIMFTTPFSQWSFSLVRSSPRLTTLVLSDLVLSGDTWGHYLSFLQDCLSTAGCNLTSFSLLRCLAFPAPTVFSFLRHLQSLTAVLLDCSHATLPGWSPSAAEGMPAPFLPRLKTLQGSLTCISHFLQIPTLQPSSDTIENPHSFRLPSSTPSESPKPLLHVDEVRVCFTAIPTTFDQDDGLTTSLSQLKERCNNITIIFDTHWSWNQTDNKYTFSSSPHEAWAHVTGMVIPLKFFGFLDRFPSSNEPRSALVNPPICVRQSSKDTELYFQQQTCRFINQFLGVKRISIIEYPARDAHGALPMKPPTEDEVGYLVTELWRQCNRVESIEIIGVEYSRCID</sequence>
<evidence type="ECO:0000313" key="2">
    <source>
        <dbReference type="Proteomes" id="UP000308600"/>
    </source>
</evidence>